<feature type="transmembrane region" description="Helical" evidence="1">
    <location>
        <begin position="91"/>
        <end position="108"/>
    </location>
</feature>
<reference evidence="3" key="1">
    <citation type="submission" date="2021-02" db="EMBL/GenBank/DDBJ databases">
        <title>Natronoglycomyces albus gen. nov., sp. nov, a haloalkaliphilic actinobacterium from a soda solonchak soil.</title>
        <authorList>
            <person name="Sorokin D.Y."/>
            <person name="Khijniak T.V."/>
            <person name="Zakharycheva A.P."/>
            <person name="Boueva O.V."/>
            <person name="Ariskina E.V."/>
            <person name="Hahnke R.L."/>
            <person name="Bunk B."/>
            <person name="Sproer C."/>
            <person name="Schumann P."/>
            <person name="Evtushenko L.I."/>
            <person name="Kublanov I.V."/>
        </authorList>
    </citation>
    <scope>NUCLEOTIDE SEQUENCE</scope>
    <source>
        <strain evidence="3">DSM 106290</strain>
    </source>
</reference>
<dbReference type="EMBL" id="CP070496">
    <property type="protein sequence ID" value="QSB06334.1"/>
    <property type="molecule type" value="Genomic_DNA"/>
</dbReference>
<keyword evidence="1" id="KW-0472">Membrane</keyword>
<evidence type="ECO:0000256" key="2">
    <source>
        <dbReference type="SAM" id="SignalP"/>
    </source>
</evidence>
<dbReference type="AlphaFoldDB" id="A0A895XLW2"/>
<evidence type="ECO:0000313" key="4">
    <source>
        <dbReference type="Proteomes" id="UP000662939"/>
    </source>
</evidence>
<feature type="transmembrane region" description="Helical" evidence="1">
    <location>
        <begin position="65"/>
        <end position="85"/>
    </location>
</feature>
<keyword evidence="2" id="KW-0732">Signal</keyword>
<proteinExistence type="predicted"/>
<keyword evidence="1" id="KW-0812">Transmembrane</keyword>
<dbReference type="Proteomes" id="UP000662939">
    <property type="component" value="Chromosome"/>
</dbReference>
<feature type="signal peptide" evidence="2">
    <location>
        <begin position="1"/>
        <end position="24"/>
    </location>
</feature>
<name>A0A895XLW2_9ACTN</name>
<feature type="transmembrane region" description="Helical" evidence="1">
    <location>
        <begin position="34"/>
        <end position="58"/>
    </location>
</feature>
<evidence type="ECO:0000256" key="1">
    <source>
        <dbReference type="SAM" id="Phobius"/>
    </source>
</evidence>
<accession>A0A895XLW2</accession>
<evidence type="ECO:0000313" key="3">
    <source>
        <dbReference type="EMBL" id="QSB06334.1"/>
    </source>
</evidence>
<protein>
    <submittedName>
        <fullName evidence="3">Uncharacterized protein</fullName>
    </submittedName>
</protein>
<dbReference type="RefSeq" id="WP_213172343.1">
    <property type="nucleotide sequence ID" value="NZ_CP070496.1"/>
</dbReference>
<sequence length="129" mass="13841">MWRRLAIIVTTVIAAVAVSAPALAFSHDRIANPWLHAVFDVLSLAVVLAPIWTALAWGSGRKWPLVGLITTVQIPVAVFAFLPIASYPLRTTTLVLSLAITVSAIWLVRRMTAEGASQPERTESASSPA</sequence>
<dbReference type="KEGG" id="nav:JQS30_05340"/>
<feature type="chain" id="PRO_5034956802" evidence="2">
    <location>
        <begin position="25"/>
        <end position="129"/>
    </location>
</feature>
<gene>
    <name evidence="3" type="ORF">JQS30_05340</name>
</gene>
<organism evidence="3 4">
    <name type="scientific">Natronoglycomyces albus</name>
    <dbReference type="NCBI Taxonomy" id="2811108"/>
    <lineage>
        <taxon>Bacteria</taxon>
        <taxon>Bacillati</taxon>
        <taxon>Actinomycetota</taxon>
        <taxon>Actinomycetes</taxon>
        <taxon>Glycomycetales</taxon>
        <taxon>Glycomycetaceae</taxon>
        <taxon>Natronoglycomyces</taxon>
    </lineage>
</organism>
<keyword evidence="1" id="KW-1133">Transmembrane helix</keyword>
<keyword evidence="4" id="KW-1185">Reference proteome</keyword>